<comment type="caution">
    <text evidence="1">The sequence shown here is derived from an EMBL/GenBank/DDBJ whole genome shotgun (WGS) entry which is preliminary data.</text>
</comment>
<dbReference type="Proteomes" id="UP001056120">
    <property type="component" value="Linkage Group LG20"/>
</dbReference>
<name>A0ACB9D5Q3_9ASTR</name>
<accession>A0ACB9D5Q3</accession>
<sequence>MWAFRHAERNIAETGLNLMLEMLKNFQDGMLLDSICSDSNASADQLMVELICGETVKRNEKNRWRVGSGRKWGLVDDQKNNHANTSRARNRDLDWERAVAEAKVWGENWRDRKRTNTIGDGSFDAANV</sequence>
<proteinExistence type="predicted"/>
<keyword evidence="2" id="KW-1185">Reference proteome</keyword>
<reference evidence="1 2" key="2">
    <citation type="journal article" date="2022" name="Mol. Ecol. Resour.">
        <title>The genomes of chicory, endive, great burdock and yacon provide insights into Asteraceae paleo-polyploidization history and plant inulin production.</title>
        <authorList>
            <person name="Fan W."/>
            <person name="Wang S."/>
            <person name="Wang H."/>
            <person name="Wang A."/>
            <person name="Jiang F."/>
            <person name="Liu H."/>
            <person name="Zhao H."/>
            <person name="Xu D."/>
            <person name="Zhang Y."/>
        </authorList>
    </citation>
    <scope>NUCLEOTIDE SEQUENCE [LARGE SCALE GENOMIC DNA]</scope>
    <source>
        <strain evidence="2">cv. Yunnan</strain>
        <tissue evidence="1">Leaves</tissue>
    </source>
</reference>
<gene>
    <name evidence="1" type="ORF">L1987_59580</name>
</gene>
<reference evidence="2" key="1">
    <citation type="journal article" date="2022" name="Mol. Ecol. Resour.">
        <title>The genomes of chicory, endive, great burdock and yacon provide insights into Asteraceae palaeo-polyploidization history and plant inulin production.</title>
        <authorList>
            <person name="Fan W."/>
            <person name="Wang S."/>
            <person name="Wang H."/>
            <person name="Wang A."/>
            <person name="Jiang F."/>
            <person name="Liu H."/>
            <person name="Zhao H."/>
            <person name="Xu D."/>
            <person name="Zhang Y."/>
        </authorList>
    </citation>
    <scope>NUCLEOTIDE SEQUENCE [LARGE SCALE GENOMIC DNA]</scope>
    <source>
        <strain evidence="2">cv. Yunnan</strain>
    </source>
</reference>
<protein>
    <submittedName>
        <fullName evidence="1">Uncharacterized protein</fullName>
    </submittedName>
</protein>
<organism evidence="1 2">
    <name type="scientific">Smallanthus sonchifolius</name>
    <dbReference type="NCBI Taxonomy" id="185202"/>
    <lineage>
        <taxon>Eukaryota</taxon>
        <taxon>Viridiplantae</taxon>
        <taxon>Streptophyta</taxon>
        <taxon>Embryophyta</taxon>
        <taxon>Tracheophyta</taxon>
        <taxon>Spermatophyta</taxon>
        <taxon>Magnoliopsida</taxon>
        <taxon>eudicotyledons</taxon>
        <taxon>Gunneridae</taxon>
        <taxon>Pentapetalae</taxon>
        <taxon>asterids</taxon>
        <taxon>campanulids</taxon>
        <taxon>Asterales</taxon>
        <taxon>Asteraceae</taxon>
        <taxon>Asteroideae</taxon>
        <taxon>Heliantheae alliance</taxon>
        <taxon>Millerieae</taxon>
        <taxon>Smallanthus</taxon>
    </lineage>
</organism>
<evidence type="ECO:0000313" key="2">
    <source>
        <dbReference type="Proteomes" id="UP001056120"/>
    </source>
</evidence>
<evidence type="ECO:0000313" key="1">
    <source>
        <dbReference type="EMBL" id="KAI3741902.1"/>
    </source>
</evidence>
<dbReference type="EMBL" id="CM042037">
    <property type="protein sequence ID" value="KAI3741902.1"/>
    <property type="molecule type" value="Genomic_DNA"/>
</dbReference>